<sequence length="269" mass="28489">MRSVLAVLVALCLVLAGCGATTTPGDDTRTVNPALRGTPTPSPTPNAAARPPGVGESEVDVRALVAAHRDALSDRSVTVTLSRTRTSDDGTVVLDTAVRSVSDPPDQFVESRVDTTPYEVVGNGSLDTAVWRNDTVSVRRSDAGEGSVSVVYDTDVPQQRLFGPTGAAEIRAVLGPYTLTPAGTVTENGTRYRRLVDAAAGRQRVPLRSNVSVELLVTPAGVIRTATVSYRTAEYEEPARVTVRFAVRNVSRTTVPRPNWAAAALHNES</sequence>
<dbReference type="AlphaFoldDB" id="A0ABD5WBQ6"/>
<evidence type="ECO:0000313" key="3">
    <source>
        <dbReference type="Proteomes" id="UP001596461"/>
    </source>
</evidence>
<proteinExistence type="predicted"/>
<organism evidence="2 3">
    <name type="scientific">Halobaculum lipolyticum</name>
    <dbReference type="NCBI Taxonomy" id="3032001"/>
    <lineage>
        <taxon>Archaea</taxon>
        <taxon>Methanobacteriati</taxon>
        <taxon>Methanobacteriota</taxon>
        <taxon>Stenosarchaea group</taxon>
        <taxon>Halobacteria</taxon>
        <taxon>Halobacteriales</taxon>
        <taxon>Haloferacaceae</taxon>
        <taxon>Halobaculum</taxon>
    </lineage>
</organism>
<feature type="region of interest" description="Disordered" evidence="1">
    <location>
        <begin position="22"/>
        <end position="56"/>
    </location>
</feature>
<keyword evidence="3" id="KW-1185">Reference proteome</keyword>
<gene>
    <name evidence="2" type="ORF">ACFQL9_13780</name>
</gene>
<dbReference type="PROSITE" id="PS51257">
    <property type="entry name" value="PROKAR_LIPOPROTEIN"/>
    <property type="match status" value="1"/>
</dbReference>
<evidence type="ECO:0000256" key="1">
    <source>
        <dbReference type="SAM" id="MobiDB-lite"/>
    </source>
</evidence>
<name>A0ABD5WBQ6_9EURY</name>
<comment type="caution">
    <text evidence="2">The sequence shown here is derived from an EMBL/GenBank/DDBJ whole genome shotgun (WGS) entry which is preliminary data.</text>
</comment>
<accession>A0ABD5WBQ6</accession>
<dbReference type="EMBL" id="JBHTAH010000013">
    <property type="protein sequence ID" value="MFC7070717.1"/>
    <property type="molecule type" value="Genomic_DNA"/>
</dbReference>
<dbReference type="Proteomes" id="UP001596461">
    <property type="component" value="Unassembled WGS sequence"/>
</dbReference>
<evidence type="ECO:0000313" key="2">
    <source>
        <dbReference type="EMBL" id="MFC7070717.1"/>
    </source>
</evidence>
<dbReference type="GeneID" id="81126165"/>
<evidence type="ECO:0008006" key="4">
    <source>
        <dbReference type="Google" id="ProtNLM"/>
    </source>
</evidence>
<reference evidence="2 3" key="1">
    <citation type="journal article" date="2019" name="Int. J. Syst. Evol. Microbiol.">
        <title>The Global Catalogue of Microorganisms (GCM) 10K type strain sequencing project: providing services to taxonomists for standard genome sequencing and annotation.</title>
        <authorList>
            <consortium name="The Broad Institute Genomics Platform"/>
            <consortium name="The Broad Institute Genome Sequencing Center for Infectious Disease"/>
            <person name="Wu L."/>
            <person name="Ma J."/>
        </authorList>
    </citation>
    <scope>NUCLEOTIDE SEQUENCE [LARGE SCALE GENOMIC DNA]</scope>
    <source>
        <strain evidence="2 3">DT31</strain>
    </source>
</reference>
<dbReference type="RefSeq" id="WP_284031288.1">
    <property type="nucleotide sequence ID" value="NZ_CP126154.1"/>
</dbReference>
<protein>
    <recommendedName>
        <fullName evidence="4">Lipoprotein</fullName>
    </recommendedName>
</protein>